<sequence>MSFINRRSLLYGLGGFTAASALAACGVTGGRQTQNSLVSQAALAIEPVIDPSTLEKPNLTVGFVPVNDCAPFAIAYEKGFFRKYGLNVRLSREASWATSRDGVIFGRLDASPVVSGAVTNARIGAEGARHAPMSAAMTIHRHGNAMTMNRAMWEAGVRPLYEYNGDIEQFGQDFRRYFEGLPPERRVWAVVLSSAIYEYFVRYLAAAVGVDPIEAFRIIIFPPPQMVSNMRIGNMQAYMVAEPWNTRAITGNEGIGFTFAQGKEIWRGHPDRVLAVMEDFIDQNPKTYRSLVKALIEACQYCSDPANREEVAKIITARSFTGAKPRTCQTPTPITPDNIGSLPDCVTKFTGPALIGNYNYGGFDDKPRVRQSNDTTIFFNMPSDIATIPGDHSTFLWQSQSLWLMTQATRWGQISEFPKDAEEKARRAWRTDLYREIATEMGIACPADDYKVEPAEAFIDRNAFDPSDPVRYLNSFNIRANAPTRLFMSS</sequence>
<keyword evidence="2" id="KW-0813">Transport</keyword>
<evidence type="ECO:0000256" key="8">
    <source>
        <dbReference type="SAM" id="SignalP"/>
    </source>
</evidence>
<dbReference type="EMBL" id="CP113797">
    <property type="protein sequence ID" value="WAL59521.1"/>
    <property type="molecule type" value="Genomic_DNA"/>
</dbReference>
<evidence type="ECO:0000256" key="7">
    <source>
        <dbReference type="ARBA" id="ARBA00024031"/>
    </source>
</evidence>
<evidence type="ECO:0000313" key="9">
    <source>
        <dbReference type="EMBL" id="WAL59521.1"/>
    </source>
</evidence>
<evidence type="ECO:0000256" key="6">
    <source>
        <dbReference type="ARBA" id="ARBA00023136"/>
    </source>
</evidence>
<name>A0A9E9C410_9CYAN</name>
<keyword evidence="6" id="KW-0472">Membrane</keyword>
<dbReference type="SUPFAM" id="SSF53850">
    <property type="entry name" value="Periplasmic binding protein-like II"/>
    <property type="match status" value="1"/>
</dbReference>
<dbReference type="RefSeq" id="WP_268609316.1">
    <property type="nucleotide sequence ID" value="NZ_CP113797.1"/>
</dbReference>
<accession>A0A9E9C410</accession>
<dbReference type="Gene3D" id="3.40.190.10">
    <property type="entry name" value="Periplasmic binding protein-like II"/>
    <property type="match status" value="2"/>
</dbReference>
<feature type="chain" id="PRO_5038652503" evidence="8">
    <location>
        <begin position="24"/>
        <end position="490"/>
    </location>
</feature>
<dbReference type="PROSITE" id="PS51318">
    <property type="entry name" value="TAT"/>
    <property type="match status" value="1"/>
</dbReference>
<feature type="signal peptide" evidence="8">
    <location>
        <begin position="1"/>
        <end position="23"/>
    </location>
</feature>
<keyword evidence="3" id="KW-1003">Cell membrane</keyword>
<organism evidence="9 10">
    <name type="scientific">Thermocoleostomius sinensis A174</name>
    <dbReference type="NCBI Taxonomy" id="2016057"/>
    <lineage>
        <taxon>Bacteria</taxon>
        <taxon>Bacillati</taxon>
        <taxon>Cyanobacteriota</taxon>
        <taxon>Cyanophyceae</taxon>
        <taxon>Oculatellales</taxon>
        <taxon>Oculatellaceae</taxon>
        <taxon>Thermocoleostomius</taxon>
    </lineage>
</organism>
<reference evidence="9" key="1">
    <citation type="submission" date="2022-12" db="EMBL/GenBank/DDBJ databases">
        <title>Polyphasic identification of a Novel Hot-Spring Cyanobacterium Ocullathermofonsia sinensis gen nov. sp. nov. and Genomic Insights on its Adaptations to the Thermal Habitat.</title>
        <authorList>
            <person name="Daroch M."/>
            <person name="Tang J."/>
            <person name="Jiang Y."/>
        </authorList>
    </citation>
    <scope>NUCLEOTIDE SEQUENCE</scope>
    <source>
        <strain evidence="9">PKUAC-SCTA174</strain>
    </source>
</reference>
<dbReference type="CDD" id="cd13553">
    <property type="entry name" value="PBP2_NrtA_CpmA_like"/>
    <property type="match status" value="1"/>
</dbReference>
<dbReference type="AlphaFoldDB" id="A0A9E9C410"/>
<keyword evidence="8" id="KW-0732">Signal</keyword>
<comment type="similarity">
    <text evidence="7">Belongs to the CmpA/NrtA family.</text>
</comment>
<comment type="subcellular location">
    <subcellularLocation>
        <location evidence="1">Cell inner membrane</location>
    </subcellularLocation>
</comment>
<dbReference type="KEGG" id="tsin:OXH18_20460"/>
<dbReference type="Pfam" id="PF13379">
    <property type="entry name" value="NMT1_2"/>
    <property type="match status" value="1"/>
</dbReference>
<gene>
    <name evidence="9" type="ORF">OXH18_20460</name>
</gene>
<keyword evidence="10" id="KW-1185">Reference proteome</keyword>
<proteinExistence type="inferred from homology"/>
<dbReference type="PANTHER" id="PTHR30024">
    <property type="entry name" value="ALIPHATIC SULFONATES-BINDING PROTEIN-RELATED"/>
    <property type="match status" value="1"/>
</dbReference>
<evidence type="ECO:0000313" key="10">
    <source>
        <dbReference type="Proteomes" id="UP001163152"/>
    </source>
</evidence>
<dbReference type="InterPro" id="IPR006311">
    <property type="entry name" value="TAT_signal"/>
</dbReference>
<evidence type="ECO:0000256" key="5">
    <source>
        <dbReference type="ARBA" id="ARBA00023065"/>
    </source>
</evidence>
<evidence type="ECO:0000256" key="2">
    <source>
        <dbReference type="ARBA" id="ARBA00022448"/>
    </source>
</evidence>
<dbReference type="InterPro" id="IPR044527">
    <property type="entry name" value="NrtA/CpmA_ABC-bd_dom"/>
</dbReference>
<keyword evidence="5" id="KW-0406">Ion transport</keyword>
<dbReference type="Proteomes" id="UP001163152">
    <property type="component" value="Chromosome"/>
</dbReference>
<dbReference type="GO" id="GO:0006811">
    <property type="term" value="P:monoatomic ion transport"/>
    <property type="evidence" value="ECO:0007669"/>
    <property type="project" value="UniProtKB-KW"/>
</dbReference>
<protein>
    <submittedName>
        <fullName evidence="9">CmpA/NrtA family ABC transporter substrate-binding protein</fullName>
    </submittedName>
</protein>
<evidence type="ECO:0000256" key="4">
    <source>
        <dbReference type="ARBA" id="ARBA00022519"/>
    </source>
</evidence>
<dbReference type="GO" id="GO:0005886">
    <property type="term" value="C:plasma membrane"/>
    <property type="evidence" value="ECO:0007669"/>
    <property type="project" value="UniProtKB-SubCell"/>
</dbReference>
<dbReference type="PANTHER" id="PTHR30024:SF43">
    <property type="entry name" value="BLL4572 PROTEIN"/>
    <property type="match status" value="1"/>
</dbReference>
<evidence type="ECO:0000256" key="1">
    <source>
        <dbReference type="ARBA" id="ARBA00004533"/>
    </source>
</evidence>
<dbReference type="PROSITE" id="PS51257">
    <property type="entry name" value="PROKAR_LIPOPROTEIN"/>
    <property type="match status" value="1"/>
</dbReference>
<keyword evidence="4" id="KW-0997">Cell inner membrane</keyword>
<evidence type="ECO:0000256" key="3">
    <source>
        <dbReference type="ARBA" id="ARBA00022475"/>
    </source>
</evidence>